<comment type="caution">
    <text evidence="1">The sequence shown here is derived from an EMBL/GenBank/DDBJ whole genome shotgun (WGS) entry which is preliminary data.</text>
</comment>
<dbReference type="PATRIC" id="fig|742738.3.peg.1852"/>
<proteinExistence type="predicted"/>
<keyword evidence="2" id="KW-1185">Reference proteome</keyword>
<dbReference type="EMBL" id="ADLO01000056">
    <property type="protein sequence ID" value="KGF55489.1"/>
    <property type="molecule type" value="Genomic_DNA"/>
</dbReference>
<accession>A0A096DD92</accession>
<organism evidence="1 2">
    <name type="scientific">Flavonifractor plautii 1_3_50AFAA</name>
    <dbReference type="NCBI Taxonomy" id="742738"/>
    <lineage>
        <taxon>Bacteria</taxon>
        <taxon>Bacillati</taxon>
        <taxon>Bacillota</taxon>
        <taxon>Clostridia</taxon>
        <taxon>Eubacteriales</taxon>
        <taxon>Oscillospiraceae</taxon>
        <taxon>Flavonifractor</taxon>
    </lineage>
</organism>
<dbReference type="AlphaFoldDB" id="A0A096DD92"/>
<gene>
    <name evidence="1" type="ORF">HMPREF9460_01802</name>
</gene>
<dbReference type="HOGENOM" id="CLU_1649593_0_0_9"/>
<dbReference type="eggNOG" id="ENOG5033QDH">
    <property type="taxonomic scope" value="Bacteria"/>
</dbReference>
<protein>
    <submittedName>
        <fullName evidence="1">Uncharacterized protein</fullName>
    </submittedName>
</protein>
<evidence type="ECO:0000313" key="2">
    <source>
        <dbReference type="Proteomes" id="UP000029585"/>
    </source>
</evidence>
<name>A0A096DD92_FLAPL</name>
<reference evidence="1 2" key="1">
    <citation type="submission" date="2011-08" db="EMBL/GenBank/DDBJ databases">
        <title>The Genome Sequence of Clostridium orbiscindens 1_3_50AFAA.</title>
        <authorList>
            <consortium name="The Broad Institute Genome Sequencing Platform"/>
            <person name="Earl A."/>
            <person name="Ward D."/>
            <person name="Feldgarden M."/>
            <person name="Gevers D."/>
            <person name="Daigneault M."/>
            <person name="Strauss J."/>
            <person name="Allen-Vercoe E."/>
            <person name="Young S.K."/>
            <person name="Zeng Q."/>
            <person name="Gargeya S."/>
            <person name="Fitzgerald M."/>
            <person name="Haas B."/>
            <person name="Abouelleil A."/>
            <person name="Alvarado L."/>
            <person name="Arachchi H.M."/>
            <person name="Berlin A."/>
            <person name="Brown A."/>
            <person name="Chapman S.B."/>
            <person name="Chen Z."/>
            <person name="Dunbar C."/>
            <person name="Freedman E."/>
            <person name="Gearin G."/>
            <person name="Gellesch M."/>
            <person name="Goldberg J."/>
            <person name="Griggs A."/>
            <person name="Gujja S."/>
            <person name="Heiman D."/>
            <person name="Howarth C."/>
            <person name="Larson L."/>
            <person name="Lui A."/>
            <person name="MacDonald P.J.P."/>
            <person name="Montmayeur A."/>
            <person name="Murphy C."/>
            <person name="Neiman D."/>
            <person name="Pearson M."/>
            <person name="Priest M."/>
            <person name="Roberts A."/>
            <person name="Saif S."/>
            <person name="Shea T."/>
            <person name="Shenoy N."/>
            <person name="Sisk P."/>
            <person name="Stolte C."/>
            <person name="Sykes S."/>
            <person name="Wortman J."/>
            <person name="Nusbaum C."/>
            <person name="Birren B."/>
        </authorList>
    </citation>
    <scope>NUCLEOTIDE SEQUENCE [LARGE SCALE GENOMIC DNA]</scope>
    <source>
        <strain evidence="1 2">1_3_50AFAA</strain>
    </source>
</reference>
<dbReference type="RefSeq" id="WP_044940782.1">
    <property type="nucleotide sequence ID" value="NZ_KN174163.1"/>
</dbReference>
<sequence>MGLFGNIFKPLQGKLTAKQEENMKKVAEVFKEKTGKDYQTAVVWKMTTKKKLTKTVHTYYNWLMGYGIDDNNIPEIVLIPVDPKWDWIDEPIYCKKTNSEMTQDKKTSLFILKNDQLEDSKIDLQLISSVAMMENYLMDVNYMFDYEKLSEYCMKYWMGK</sequence>
<evidence type="ECO:0000313" key="1">
    <source>
        <dbReference type="EMBL" id="KGF55489.1"/>
    </source>
</evidence>
<dbReference type="Proteomes" id="UP000029585">
    <property type="component" value="Unassembled WGS sequence"/>
</dbReference>